<organism evidence="1">
    <name type="scientific">uncultured gamma proteobacterium HF0010_16J05</name>
    <dbReference type="NCBI Taxonomy" id="710981"/>
    <lineage>
        <taxon>Bacteria</taxon>
        <taxon>Pseudomonadati</taxon>
        <taxon>Pseudomonadota</taxon>
        <taxon>Gammaproteobacteria</taxon>
        <taxon>environmental samples</taxon>
    </lineage>
</organism>
<dbReference type="EMBL" id="GU474849">
    <property type="protein sequence ID" value="ADI16878.1"/>
    <property type="molecule type" value="Genomic_DNA"/>
</dbReference>
<evidence type="ECO:0000313" key="1">
    <source>
        <dbReference type="EMBL" id="ADI16878.1"/>
    </source>
</evidence>
<reference evidence="1" key="1">
    <citation type="journal article" date="2011" name="Environ. Microbiol.">
        <title>Time-series analyses of Monterey Bay coastal microbial picoplankton using a 'genome proxy' microarray.</title>
        <authorList>
            <person name="Rich V.I."/>
            <person name="Pham V.D."/>
            <person name="Eppley J."/>
            <person name="Shi Y."/>
            <person name="DeLong E.F."/>
        </authorList>
    </citation>
    <scope>NUCLEOTIDE SEQUENCE</scope>
</reference>
<dbReference type="AntiFam" id="ANF00010">
    <property type="entry name" value="tRNA translation"/>
</dbReference>
<proteinExistence type="predicted"/>
<protein>
    <submittedName>
        <fullName evidence="1">Uncharacterized protein</fullName>
    </submittedName>
</protein>
<name>E0XR37_9GAMM</name>
<sequence length="104" mass="11469">MRVWFNGRTSAFQAEDAGSIPATRSIIKTTLNGFWLEKVTAHIAQSVEHFLGKEEVIGSNPIVSTRVRGCSGESRRTTMKGAGQPAFAIESWFHLRVKHGQGKI</sequence>
<dbReference type="AlphaFoldDB" id="E0XR37"/>
<accession>E0XR37</accession>